<gene>
    <name evidence="3" type="ORF">R3P38DRAFT_3344943</name>
</gene>
<evidence type="ECO:0000313" key="4">
    <source>
        <dbReference type="Proteomes" id="UP001362999"/>
    </source>
</evidence>
<dbReference type="InterPro" id="IPR011010">
    <property type="entry name" value="DNA_brk_join_enz"/>
</dbReference>
<evidence type="ECO:0000259" key="2">
    <source>
        <dbReference type="PROSITE" id="PS51898"/>
    </source>
</evidence>
<dbReference type="GO" id="GO:0015074">
    <property type="term" value="P:DNA integration"/>
    <property type="evidence" value="ECO:0007669"/>
    <property type="project" value="InterPro"/>
</dbReference>
<keyword evidence="4" id="KW-1185">Reference proteome</keyword>
<reference evidence="3 4" key="1">
    <citation type="journal article" date="2024" name="J Genomics">
        <title>Draft genome sequencing and assembly of Favolaschia claudopus CIRM-BRFM 2984 isolated from oak limbs.</title>
        <authorList>
            <person name="Navarro D."/>
            <person name="Drula E."/>
            <person name="Chaduli D."/>
            <person name="Cazenave R."/>
            <person name="Ahrendt S."/>
            <person name="Wang J."/>
            <person name="Lipzen A."/>
            <person name="Daum C."/>
            <person name="Barry K."/>
            <person name="Grigoriev I.V."/>
            <person name="Favel A."/>
            <person name="Rosso M.N."/>
            <person name="Martin F."/>
        </authorList>
    </citation>
    <scope>NUCLEOTIDE SEQUENCE [LARGE SCALE GENOMIC DNA]</scope>
    <source>
        <strain evidence="3 4">CIRM-BRFM 2984</strain>
    </source>
</reference>
<dbReference type="Gene3D" id="1.10.443.10">
    <property type="entry name" value="Intergrase catalytic core"/>
    <property type="match status" value="1"/>
</dbReference>
<organism evidence="3 4">
    <name type="scientific">Favolaschia claudopus</name>
    <dbReference type="NCBI Taxonomy" id="2862362"/>
    <lineage>
        <taxon>Eukaryota</taxon>
        <taxon>Fungi</taxon>
        <taxon>Dikarya</taxon>
        <taxon>Basidiomycota</taxon>
        <taxon>Agaricomycotina</taxon>
        <taxon>Agaricomycetes</taxon>
        <taxon>Agaricomycetidae</taxon>
        <taxon>Agaricales</taxon>
        <taxon>Marasmiineae</taxon>
        <taxon>Mycenaceae</taxon>
        <taxon>Favolaschia</taxon>
    </lineage>
</organism>
<feature type="domain" description="Tyr recombinase" evidence="2">
    <location>
        <begin position="339"/>
        <end position="555"/>
    </location>
</feature>
<dbReference type="AlphaFoldDB" id="A0AAW0DGR9"/>
<evidence type="ECO:0000313" key="3">
    <source>
        <dbReference type="EMBL" id="KAK7050461.1"/>
    </source>
</evidence>
<dbReference type="GO" id="GO:0006310">
    <property type="term" value="P:DNA recombination"/>
    <property type="evidence" value="ECO:0007669"/>
    <property type="project" value="UniProtKB-KW"/>
</dbReference>
<evidence type="ECO:0000256" key="1">
    <source>
        <dbReference type="ARBA" id="ARBA00023172"/>
    </source>
</evidence>
<dbReference type="Proteomes" id="UP001362999">
    <property type="component" value="Unassembled WGS sequence"/>
</dbReference>
<sequence length="558" mass="63372">MILSSKGTLIDATLARRSERNYLGSTFNRREGGCRSRTRSARVFLRGVYFVLLLLAVRHLPCLSLGIAVSARHAQPNAPSSRSIILAVELAASVTNPREMCYCAGLSRCARLNLRSEETQNVLRRVAPDAKIRLRSHLSCPATVMSAKSNPPTSQEKTIPSDEQVEDELCLLDLEDADSLLLHVQDLVSQHLDEFPEDLLDDEAARYAAKMTKASITDGTRDGHLRIIKHYITFHLRRNKKWDAKRVDDKTPHDITTFITQKCGPVEQGFEGRKYSTAVSTRAALTMWYKNLRPNESLTEWRLDSVSNTWRGLPTRSRQVSQFMVGLEKTKAKSGEVSSSARALALEDIHRLYAHCINSNLTPAQRRLGIVRYVAYLLAWLMLLRIDEVIKLRFENIDKIPGERKFVDISLNTRKQNQTGLLHSWRLHANDDDPKICPVRAFILLASLYGTEIKKSGPLFLHVTAQGAVMQNQPLTASTLSRALSRDLQGLGYSSWALYGTHSFRRGGCQYRIKIKRWSADMVAAWGGWSQVEAVTMFRYFYSPNDNHEYMHEYDRNY</sequence>
<dbReference type="InterPro" id="IPR002104">
    <property type="entry name" value="Integrase_catalytic"/>
</dbReference>
<accession>A0AAW0DGR9</accession>
<dbReference type="EMBL" id="JAWWNJ010000008">
    <property type="protein sequence ID" value="KAK7050461.1"/>
    <property type="molecule type" value="Genomic_DNA"/>
</dbReference>
<proteinExistence type="predicted"/>
<dbReference type="PROSITE" id="PS51898">
    <property type="entry name" value="TYR_RECOMBINASE"/>
    <property type="match status" value="1"/>
</dbReference>
<dbReference type="GO" id="GO:0003677">
    <property type="term" value="F:DNA binding"/>
    <property type="evidence" value="ECO:0007669"/>
    <property type="project" value="InterPro"/>
</dbReference>
<keyword evidence="1" id="KW-0233">DNA recombination</keyword>
<dbReference type="SUPFAM" id="SSF56349">
    <property type="entry name" value="DNA breaking-rejoining enzymes"/>
    <property type="match status" value="1"/>
</dbReference>
<name>A0AAW0DGR9_9AGAR</name>
<comment type="caution">
    <text evidence="3">The sequence shown here is derived from an EMBL/GenBank/DDBJ whole genome shotgun (WGS) entry which is preliminary data.</text>
</comment>
<protein>
    <recommendedName>
        <fullName evidence="2">Tyr recombinase domain-containing protein</fullName>
    </recommendedName>
</protein>
<dbReference type="InterPro" id="IPR013762">
    <property type="entry name" value="Integrase-like_cat_sf"/>
</dbReference>